<reference evidence="1 2" key="1">
    <citation type="submission" date="2019-07" db="EMBL/GenBank/DDBJ databases">
        <title>Annotation for the trematode Paragonimus westermani.</title>
        <authorList>
            <person name="Choi Y.-J."/>
        </authorList>
    </citation>
    <scope>NUCLEOTIDE SEQUENCE [LARGE SCALE GENOMIC DNA]</scope>
    <source>
        <strain evidence="1">180907_Pwestermani</strain>
    </source>
</reference>
<comment type="caution">
    <text evidence="1">The sequence shown here is derived from an EMBL/GenBank/DDBJ whole genome shotgun (WGS) entry which is preliminary data.</text>
</comment>
<protein>
    <submittedName>
        <fullName evidence="1">Uncharacterized protein</fullName>
    </submittedName>
</protein>
<dbReference type="AlphaFoldDB" id="A0A8T0DUF3"/>
<gene>
    <name evidence="1" type="ORF">P879_03685</name>
</gene>
<organism evidence="1 2">
    <name type="scientific">Paragonimus westermani</name>
    <dbReference type="NCBI Taxonomy" id="34504"/>
    <lineage>
        <taxon>Eukaryota</taxon>
        <taxon>Metazoa</taxon>
        <taxon>Spiralia</taxon>
        <taxon>Lophotrochozoa</taxon>
        <taxon>Platyhelminthes</taxon>
        <taxon>Trematoda</taxon>
        <taxon>Digenea</taxon>
        <taxon>Plagiorchiida</taxon>
        <taxon>Troglotremata</taxon>
        <taxon>Troglotrematidae</taxon>
        <taxon>Paragonimus</taxon>
    </lineage>
</organism>
<proteinExistence type="predicted"/>
<evidence type="ECO:0000313" key="2">
    <source>
        <dbReference type="Proteomes" id="UP000699462"/>
    </source>
</evidence>
<keyword evidence="2" id="KW-1185">Reference proteome</keyword>
<dbReference type="EMBL" id="JTDF01000570">
    <property type="protein sequence ID" value="KAF8571353.1"/>
    <property type="molecule type" value="Genomic_DNA"/>
</dbReference>
<evidence type="ECO:0000313" key="1">
    <source>
        <dbReference type="EMBL" id="KAF8571353.1"/>
    </source>
</evidence>
<name>A0A8T0DUF3_9TREM</name>
<accession>A0A8T0DUF3</accession>
<dbReference type="Proteomes" id="UP000699462">
    <property type="component" value="Unassembled WGS sequence"/>
</dbReference>
<dbReference type="OrthoDB" id="10350711at2759"/>
<sequence>MSTTPHPSAFSEERLADPVTEVMGVQSAYPTIPCSYSSTPEFHRENVFTKQNPTPYVGESNPDFTSKDVNTANKRLNMLQHQLHVQQVDLEQSYRTCNDLQERIQSLMYKVSEREEVLSRLSTETNKLKCRYEQLFLEVS</sequence>